<feature type="compositionally biased region" description="Polar residues" evidence="1">
    <location>
        <begin position="37"/>
        <end position="53"/>
    </location>
</feature>
<dbReference type="EMBL" id="OW240912">
    <property type="protein sequence ID" value="CAH2220117.1"/>
    <property type="molecule type" value="Genomic_DNA"/>
</dbReference>
<protein>
    <submittedName>
        <fullName evidence="2">Uncharacterized protein</fullName>
    </submittedName>
</protein>
<dbReference type="AlphaFoldDB" id="A0AAD1QZ50"/>
<proteinExistence type="predicted"/>
<organism evidence="2 3">
    <name type="scientific">Pelobates cultripes</name>
    <name type="common">Western spadefoot toad</name>
    <dbReference type="NCBI Taxonomy" id="61616"/>
    <lineage>
        <taxon>Eukaryota</taxon>
        <taxon>Metazoa</taxon>
        <taxon>Chordata</taxon>
        <taxon>Craniata</taxon>
        <taxon>Vertebrata</taxon>
        <taxon>Euteleostomi</taxon>
        <taxon>Amphibia</taxon>
        <taxon>Batrachia</taxon>
        <taxon>Anura</taxon>
        <taxon>Pelobatoidea</taxon>
        <taxon>Pelobatidae</taxon>
        <taxon>Pelobates</taxon>
    </lineage>
</organism>
<accession>A0AAD1QZ50</accession>
<feature type="region of interest" description="Disordered" evidence="1">
    <location>
        <begin position="37"/>
        <end position="131"/>
    </location>
</feature>
<gene>
    <name evidence="2" type="ORF">PECUL_23A011600</name>
</gene>
<reference evidence="2" key="1">
    <citation type="submission" date="2022-03" db="EMBL/GenBank/DDBJ databases">
        <authorList>
            <person name="Alioto T."/>
            <person name="Alioto T."/>
            <person name="Gomez Garrido J."/>
        </authorList>
    </citation>
    <scope>NUCLEOTIDE SEQUENCE</scope>
</reference>
<dbReference type="Proteomes" id="UP001295444">
    <property type="component" value="Chromosome 01"/>
</dbReference>
<sequence>MPFFQPPKTPRWKYKTGAYRTLQDLGSFLGGIATTSAATPHSLAASASPTNIPSMGRRSQKTRTPAEGRDIGAMLQRPAQPKPTTTNGQPDKVQNPTLQQHEPESLQYSPTPMAESPESADDTAPTTKKDLELMLAEIHKLGHS</sequence>
<name>A0AAD1QZ50_PELCU</name>
<evidence type="ECO:0000313" key="3">
    <source>
        <dbReference type="Proteomes" id="UP001295444"/>
    </source>
</evidence>
<evidence type="ECO:0000313" key="2">
    <source>
        <dbReference type="EMBL" id="CAH2220117.1"/>
    </source>
</evidence>
<evidence type="ECO:0000256" key="1">
    <source>
        <dbReference type="SAM" id="MobiDB-lite"/>
    </source>
</evidence>
<keyword evidence="3" id="KW-1185">Reference proteome</keyword>
<feature type="compositionally biased region" description="Polar residues" evidence="1">
    <location>
        <begin position="82"/>
        <end position="110"/>
    </location>
</feature>